<dbReference type="InterPro" id="IPR005225">
    <property type="entry name" value="Small_GTP-bd"/>
</dbReference>
<reference evidence="2 3" key="1">
    <citation type="submission" date="2024-04" db="EMBL/GenBank/DDBJ databases">
        <title>Tritrichomonas musculus Genome.</title>
        <authorList>
            <person name="Alves-Ferreira E."/>
            <person name="Grigg M."/>
            <person name="Lorenzi H."/>
            <person name="Galac M."/>
        </authorList>
    </citation>
    <scope>NUCLEOTIDE SEQUENCE [LARGE SCALE GENOMIC DNA]</scope>
    <source>
        <strain evidence="2 3">EAF2021</strain>
    </source>
</reference>
<evidence type="ECO:0000313" key="2">
    <source>
        <dbReference type="EMBL" id="KAK8852723.1"/>
    </source>
</evidence>
<proteinExistence type="predicted"/>
<dbReference type="Gene3D" id="3.40.50.300">
    <property type="entry name" value="P-loop containing nucleotide triphosphate hydrolases"/>
    <property type="match status" value="1"/>
</dbReference>
<dbReference type="CDD" id="cd00154">
    <property type="entry name" value="Rab"/>
    <property type="match status" value="1"/>
</dbReference>
<dbReference type="NCBIfam" id="TIGR00231">
    <property type="entry name" value="small_GTP"/>
    <property type="match status" value="1"/>
</dbReference>
<dbReference type="SMART" id="SM00175">
    <property type="entry name" value="RAB"/>
    <property type="match status" value="1"/>
</dbReference>
<dbReference type="EMBL" id="JAPFFF010000023">
    <property type="protein sequence ID" value="KAK8852723.1"/>
    <property type="molecule type" value="Genomic_DNA"/>
</dbReference>
<sequence>MNDFHHEKAVKIVMLGNCSVGKTSLVMQFYNKLFMKKSNATICGNYISKIVQTNNGDLTLNIWDTAGEEKFRSLMPMYTRGSQAAIIVFNIQDEDSFLSVPEWIDLIQKNELYRCKIYIVANQIDLGKTPLLNKARTWAASNNYKFFVASAKYNDAVTDIFQCIAEELNGNDNYHMKTQFSILQQRKKKKCC</sequence>
<accession>A0ABR2HUA9</accession>
<organism evidence="2 3">
    <name type="scientific">Tritrichomonas musculus</name>
    <dbReference type="NCBI Taxonomy" id="1915356"/>
    <lineage>
        <taxon>Eukaryota</taxon>
        <taxon>Metamonada</taxon>
        <taxon>Parabasalia</taxon>
        <taxon>Tritrichomonadida</taxon>
        <taxon>Tritrichomonadidae</taxon>
        <taxon>Tritrichomonas</taxon>
    </lineage>
</organism>
<comment type="caution">
    <text evidence="2">The sequence shown here is derived from an EMBL/GenBank/DDBJ whole genome shotgun (WGS) entry which is preliminary data.</text>
</comment>
<dbReference type="SMART" id="SM00174">
    <property type="entry name" value="RHO"/>
    <property type="match status" value="1"/>
</dbReference>
<dbReference type="SMART" id="SM00176">
    <property type="entry name" value="RAN"/>
    <property type="match status" value="1"/>
</dbReference>
<dbReference type="Proteomes" id="UP001470230">
    <property type="component" value="Unassembled WGS sequence"/>
</dbReference>
<dbReference type="PROSITE" id="PS51421">
    <property type="entry name" value="RAS"/>
    <property type="match status" value="1"/>
</dbReference>
<gene>
    <name evidence="2" type="ORF">M9Y10_017712</name>
</gene>
<protein>
    <recommendedName>
        <fullName evidence="4">Small GTP-binding protein</fullName>
    </recommendedName>
</protein>
<dbReference type="PRINTS" id="PR00449">
    <property type="entry name" value="RASTRNSFRMNG"/>
</dbReference>
<keyword evidence="1" id="KW-0547">Nucleotide-binding</keyword>
<evidence type="ECO:0008006" key="4">
    <source>
        <dbReference type="Google" id="ProtNLM"/>
    </source>
</evidence>
<evidence type="ECO:0000313" key="3">
    <source>
        <dbReference type="Proteomes" id="UP001470230"/>
    </source>
</evidence>
<dbReference type="SMART" id="SM00173">
    <property type="entry name" value="RAS"/>
    <property type="match status" value="1"/>
</dbReference>
<keyword evidence="3" id="KW-1185">Reference proteome</keyword>
<dbReference type="PROSITE" id="PS51419">
    <property type="entry name" value="RAB"/>
    <property type="match status" value="1"/>
</dbReference>
<dbReference type="PANTHER" id="PTHR47978">
    <property type="match status" value="1"/>
</dbReference>
<dbReference type="Pfam" id="PF00071">
    <property type="entry name" value="Ras"/>
    <property type="match status" value="1"/>
</dbReference>
<dbReference type="InterPro" id="IPR001806">
    <property type="entry name" value="Small_GTPase"/>
</dbReference>
<name>A0ABR2HUA9_9EUKA</name>
<evidence type="ECO:0000256" key="1">
    <source>
        <dbReference type="ARBA" id="ARBA00022741"/>
    </source>
</evidence>
<dbReference type="SUPFAM" id="SSF52540">
    <property type="entry name" value="P-loop containing nucleoside triphosphate hydrolases"/>
    <property type="match status" value="1"/>
</dbReference>
<dbReference type="InterPro" id="IPR027417">
    <property type="entry name" value="P-loop_NTPase"/>
</dbReference>